<sequence length="899" mass="97754">MMTPAADDALREEVRLLGGILGEVIRQEGGQDLFDHVEAVRQASVAYHRDPASHPAKRLEKLLTAMTVDQAAGLAHGFALFSLLANIAEDRATRRRAQGQVVAGARPDTPEGALQRLAEQKVDKAAVRALLDEALVSPVLTAHPSEVRRKSVIDRIAAVSDMLDACDKAGDACSAAQINQPLRRQIVILWATRLVRTQGLVVQDEIDTVVSFLDRIFLRVAPKQLSAWRRLLDAPDLQPFMRVGTWVGGDRDGNPNVDGAVLAAAFRTQSRAVLGYYLEEVHALGAELSLAAELAQVSPELAVLADAAHDPSPHRADEPYRRALTGVYGRLAATYEARGGTPPPRRAVVAAEPYPGPDAFEADLKIMRDSLVAYNGEVFADDRLSDLVTAVEIFGFHMATLDLRQNSDVHERVVADLLKTAGVCADYSGLDEEGRLSVLAAELASPRLLFSPYAEYAAETLKERGILQAAAEALAAFGPQAIRTHIVSKTDAASDLLEVYLLLKEVGLYRPEDPAACPIQAAPLFETIEDLRASRPTLERLLKEPSALAVAKARGVQEVMIGYSDSNKDGSYLTSGWELHEASRALVEVTKAAGLKLQLFHGRGGTVGRGGGSSFAGVLAQPEGTVQGRIRTTEQGEVIANKYGEPEIALRNLDALTCGAVLASLDQGKDHVFTADHGATLSDLSARSMAAYRKLVYETDGFVDYYRAATPIAEIADLKIGSRPSSRTASTRIEDLRAIPWVFSWSQSRVMLPGWFGFGSAVQGQDMAELKAMAEVWPFFRTLVQNMEMVMAKSDMTVARRYATLVPDPALAARIYGEIRDEWQRTHDAVLAITGHDRLLGGQPELDRLIRLRMPYVEPLNHVQIELIRRRRAGDEDPRVREGILLAINGVAAGLRNSG</sequence>
<protein>
    <recommendedName>
        <fullName evidence="4 9">Phosphoenolpyruvate carboxylase</fullName>
        <shortName evidence="9">PEPC</shortName>
        <shortName evidence="9">PEPCase</shortName>
        <ecNumber evidence="3 9">4.1.1.31</ecNumber>
    </recommendedName>
</protein>
<dbReference type="PANTHER" id="PTHR30523">
    <property type="entry name" value="PHOSPHOENOLPYRUVATE CARBOXYLASE"/>
    <property type="match status" value="1"/>
</dbReference>
<dbReference type="EC" id="4.1.1.31" evidence="3 9"/>
<dbReference type="SUPFAM" id="SSF51621">
    <property type="entry name" value="Phosphoenolpyruvate/pyruvate domain"/>
    <property type="match status" value="1"/>
</dbReference>
<comment type="function">
    <text evidence="1 9">Forms oxaloacetate, a four-carbon dicarboxylic acid source for the tricarboxylic acid cycle.</text>
</comment>
<dbReference type="PANTHER" id="PTHR30523:SF6">
    <property type="entry name" value="PHOSPHOENOLPYRUVATE CARBOXYLASE"/>
    <property type="match status" value="1"/>
</dbReference>
<evidence type="ECO:0000256" key="4">
    <source>
        <dbReference type="ARBA" id="ARBA00022419"/>
    </source>
</evidence>
<dbReference type="GO" id="GO:0006099">
    <property type="term" value="P:tricarboxylic acid cycle"/>
    <property type="evidence" value="ECO:0007669"/>
    <property type="project" value="InterPro"/>
</dbReference>
<name>A0AB37E7F9_9CAUL</name>
<dbReference type="GO" id="GO:0015977">
    <property type="term" value="P:carbon fixation"/>
    <property type="evidence" value="ECO:0007669"/>
    <property type="project" value="UniProtKB-UniRule"/>
</dbReference>
<evidence type="ECO:0000313" key="11">
    <source>
        <dbReference type="Proteomes" id="UP000501325"/>
    </source>
</evidence>
<gene>
    <name evidence="9 10" type="primary">ppc</name>
    <name evidence="10" type="ORF">GYM46_09730</name>
</gene>
<dbReference type="InterPro" id="IPR015813">
    <property type="entry name" value="Pyrv/PenolPyrv_kinase-like_dom"/>
</dbReference>
<evidence type="ECO:0000256" key="2">
    <source>
        <dbReference type="ARBA" id="ARBA00008346"/>
    </source>
</evidence>
<dbReference type="GO" id="GO:0005829">
    <property type="term" value="C:cytosol"/>
    <property type="evidence" value="ECO:0007669"/>
    <property type="project" value="TreeGrafter"/>
</dbReference>
<comment type="cofactor">
    <cofactor evidence="9">
        <name>Mg(2+)</name>
        <dbReference type="ChEBI" id="CHEBI:18420"/>
    </cofactor>
</comment>
<evidence type="ECO:0000256" key="5">
    <source>
        <dbReference type="ARBA" id="ARBA00022842"/>
    </source>
</evidence>
<evidence type="ECO:0000256" key="9">
    <source>
        <dbReference type="HAMAP-Rule" id="MF_00595"/>
    </source>
</evidence>
<evidence type="ECO:0000313" key="10">
    <source>
        <dbReference type="EMBL" id="QIH73204.1"/>
    </source>
</evidence>
<evidence type="ECO:0000256" key="8">
    <source>
        <dbReference type="ARBA" id="ARBA00048995"/>
    </source>
</evidence>
<dbReference type="Pfam" id="PF00311">
    <property type="entry name" value="PEPcase"/>
    <property type="match status" value="1"/>
</dbReference>
<proteinExistence type="inferred from homology"/>
<dbReference type="Gene3D" id="1.20.1440.90">
    <property type="entry name" value="Phosphoenolpyruvate/pyruvate domain"/>
    <property type="match status" value="1"/>
</dbReference>
<comment type="catalytic activity">
    <reaction evidence="8 9">
        <text>oxaloacetate + phosphate = phosphoenolpyruvate + hydrogencarbonate</text>
        <dbReference type="Rhea" id="RHEA:28370"/>
        <dbReference type="ChEBI" id="CHEBI:16452"/>
        <dbReference type="ChEBI" id="CHEBI:17544"/>
        <dbReference type="ChEBI" id="CHEBI:43474"/>
        <dbReference type="ChEBI" id="CHEBI:58702"/>
        <dbReference type="EC" id="4.1.1.31"/>
    </reaction>
</comment>
<feature type="active site" evidence="9">
    <location>
        <position position="568"/>
    </location>
</feature>
<reference evidence="10 11" key="1">
    <citation type="submission" date="2020-01" db="EMBL/GenBank/DDBJ databases">
        <authorList>
            <person name="Wang S."/>
        </authorList>
    </citation>
    <scope>NUCLEOTIDE SEQUENCE [LARGE SCALE GENOMIC DNA]</scope>
    <source>
        <strain evidence="10 11">D151-2-6</strain>
    </source>
</reference>
<accession>A0AB37E7F9</accession>
<dbReference type="InterPro" id="IPR021135">
    <property type="entry name" value="PEP_COase"/>
</dbReference>
<comment type="subunit">
    <text evidence="9">Homotetramer.</text>
</comment>
<keyword evidence="6 9" id="KW-0456">Lyase</keyword>
<dbReference type="GO" id="GO:0006107">
    <property type="term" value="P:oxaloacetate metabolic process"/>
    <property type="evidence" value="ECO:0007669"/>
    <property type="project" value="UniProtKB-UniRule"/>
</dbReference>
<dbReference type="NCBIfam" id="NF000584">
    <property type="entry name" value="PRK00009.1"/>
    <property type="match status" value="1"/>
</dbReference>
<organism evidence="10 11">
    <name type="scientific">Brevundimonas mediterranea</name>
    <dbReference type="NCBI Taxonomy" id="74329"/>
    <lineage>
        <taxon>Bacteria</taxon>
        <taxon>Pseudomonadati</taxon>
        <taxon>Pseudomonadota</taxon>
        <taxon>Alphaproteobacteria</taxon>
        <taxon>Caulobacterales</taxon>
        <taxon>Caulobacteraceae</taxon>
        <taxon>Brevundimonas</taxon>
    </lineage>
</organism>
<dbReference type="KEGG" id="bmed:GYM46_09730"/>
<evidence type="ECO:0000256" key="7">
    <source>
        <dbReference type="ARBA" id="ARBA00023300"/>
    </source>
</evidence>
<dbReference type="Proteomes" id="UP000501325">
    <property type="component" value="Chromosome"/>
</dbReference>
<dbReference type="EMBL" id="CP048751">
    <property type="protein sequence ID" value="QIH73204.1"/>
    <property type="molecule type" value="Genomic_DNA"/>
</dbReference>
<dbReference type="GO" id="GO:0008964">
    <property type="term" value="F:phosphoenolpyruvate carboxylase activity"/>
    <property type="evidence" value="ECO:0007669"/>
    <property type="project" value="UniProtKB-UniRule"/>
</dbReference>
<evidence type="ECO:0000256" key="1">
    <source>
        <dbReference type="ARBA" id="ARBA00003670"/>
    </source>
</evidence>
<dbReference type="HAMAP" id="MF_00595">
    <property type="entry name" value="PEPcase_type1"/>
    <property type="match status" value="1"/>
</dbReference>
<evidence type="ECO:0000256" key="6">
    <source>
        <dbReference type="ARBA" id="ARBA00023239"/>
    </source>
</evidence>
<keyword evidence="7 9" id="KW-0120">Carbon dioxide fixation</keyword>
<dbReference type="PRINTS" id="PR00150">
    <property type="entry name" value="PEPCARBXLASE"/>
</dbReference>
<dbReference type="AlphaFoldDB" id="A0AB37E7F9"/>
<dbReference type="RefSeq" id="WP_156796477.1">
    <property type="nucleotide sequence ID" value="NZ_CP048751.1"/>
</dbReference>
<evidence type="ECO:0000256" key="3">
    <source>
        <dbReference type="ARBA" id="ARBA00012305"/>
    </source>
</evidence>
<comment type="similarity">
    <text evidence="2 9">Belongs to the PEPCase type 1 family.</text>
</comment>
<keyword evidence="5 9" id="KW-0460">Magnesium</keyword>
<feature type="active site" evidence="9">
    <location>
        <position position="143"/>
    </location>
</feature>
<dbReference type="GO" id="GO:0000287">
    <property type="term" value="F:magnesium ion binding"/>
    <property type="evidence" value="ECO:0007669"/>
    <property type="project" value="UniProtKB-UniRule"/>
</dbReference>
<dbReference type="InterPro" id="IPR022805">
    <property type="entry name" value="PEP_COase_bac/pln-type"/>
</dbReference>